<reference evidence="3 4" key="1">
    <citation type="submission" date="2018-10" db="EMBL/GenBank/DDBJ databases">
        <title>Genomic Encyclopedia of Archaeal and Bacterial Type Strains, Phase II (KMG-II): from individual species to whole genera.</title>
        <authorList>
            <person name="Goeker M."/>
        </authorList>
    </citation>
    <scope>NUCLEOTIDE SEQUENCE [LARGE SCALE GENOMIC DNA]</scope>
    <source>
        <strain evidence="3 4">DSM 25217</strain>
    </source>
</reference>
<dbReference type="OrthoDB" id="7596101at2"/>
<organism evidence="3 4">
    <name type="scientific">Eilatimonas milleporae</name>
    <dbReference type="NCBI Taxonomy" id="911205"/>
    <lineage>
        <taxon>Bacteria</taxon>
        <taxon>Pseudomonadati</taxon>
        <taxon>Pseudomonadota</taxon>
        <taxon>Alphaproteobacteria</taxon>
        <taxon>Kordiimonadales</taxon>
        <taxon>Kordiimonadaceae</taxon>
        <taxon>Eilatimonas</taxon>
    </lineage>
</organism>
<feature type="domain" description="HTH cro/C1-type" evidence="2">
    <location>
        <begin position="7"/>
        <end position="62"/>
    </location>
</feature>
<dbReference type="Proteomes" id="UP000271227">
    <property type="component" value="Unassembled WGS sequence"/>
</dbReference>
<dbReference type="PROSITE" id="PS50943">
    <property type="entry name" value="HTH_CROC1"/>
    <property type="match status" value="1"/>
</dbReference>
<gene>
    <name evidence="3" type="ORF">BXY39_2282</name>
</gene>
<sequence length="109" mass="12440">MSLSAKLKELRVKKGESLQQVADAIGISKTHVYDLEKGKSKNPSVDLLKRYSDHFGVAIKTLVGEDLSDDKDDSEFVRMFRQAKDLGQDDKQLLETMIQTMLERQRVKK</sequence>
<evidence type="ECO:0000259" key="2">
    <source>
        <dbReference type="PROSITE" id="PS50943"/>
    </source>
</evidence>
<dbReference type="AlphaFoldDB" id="A0A3M0CMK8"/>
<dbReference type="EMBL" id="REFR01000011">
    <property type="protein sequence ID" value="RMB08186.1"/>
    <property type="molecule type" value="Genomic_DNA"/>
</dbReference>
<dbReference type="InParanoid" id="A0A3M0CMK8"/>
<keyword evidence="1" id="KW-0238">DNA-binding</keyword>
<proteinExistence type="predicted"/>
<dbReference type="RefSeq" id="WP_121938921.1">
    <property type="nucleotide sequence ID" value="NZ_REFR01000011.1"/>
</dbReference>
<name>A0A3M0CMK8_9PROT</name>
<protein>
    <submittedName>
        <fullName evidence="3">Transcriptional regulator with XRE-family HTH domain</fullName>
    </submittedName>
</protein>
<dbReference type="GO" id="GO:0003677">
    <property type="term" value="F:DNA binding"/>
    <property type="evidence" value="ECO:0007669"/>
    <property type="project" value="UniProtKB-KW"/>
</dbReference>
<dbReference type="InterPro" id="IPR010982">
    <property type="entry name" value="Lambda_DNA-bd_dom_sf"/>
</dbReference>
<comment type="caution">
    <text evidence="3">The sequence shown here is derived from an EMBL/GenBank/DDBJ whole genome shotgun (WGS) entry which is preliminary data.</text>
</comment>
<evidence type="ECO:0000313" key="3">
    <source>
        <dbReference type="EMBL" id="RMB08186.1"/>
    </source>
</evidence>
<dbReference type="PANTHER" id="PTHR46558:SF11">
    <property type="entry name" value="HTH-TYPE TRANSCRIPTIONAL REGULATOR XRE"/>
    <property type="match status" value="1"/>
</dbReference>
<accession>A0A3M0CMK8</accession>
<dbReference type="SUPFAM" id="SSF47413">
    <property type="entry name" value="lambda repressor-like DNA-binding domains"/>
    <property type="match status" value="1"/>
</dbReference>
<dbReference type="SMART" id="SM00530">
    <property type="entry name" value="HTH_XRE"/>
    <property type="match status" value="1"/>
</dbReference>
<dbReference type="CDD" id="cd00093">
    <property type="entry name" value="HTH_XRE"/>
    <property type="match status" value="1"/>
</dbReference>
<dbReference type="Gene3D" id="1.10.260.40">
    <property type="entry name" value="lambda repressor-like DNA-binding domains"/>
    <property type="match status" value="1"/>
</dbReference>
<keyword evidence="4" id="KW-1185">Reference proteome</keyword>
<evidence type="ECO:0000256" key="1">
    <source>
        <dbReference type="ARBA" id="ARBA00023125"/>
    </source>
</evidence>
<dbReference type="Pfam" id="PF01381">
    <property type="entry name" value="HTH_3"/>
    <property type="match status" value="1"/>
</dbReference>
<dbReference type="PANTHER" id="PTHR46558">
    <property type="entry name" value="TRACRIPTIONAL REGULATORY PROTEIN-RELATED-RELATED"/>
    <property type="match status" value="1"/>
</dbReference>
<evidence type="ECO:0000313" key="4">
    <source>
        <dbReference type="Proteomes" id="UP000271227"/>
    </source>
</evidence>
<dbReference type="InterPro" id="IPR001387">
    <property type="entry name" value="Cro/C1-type_HTH"/>
</dbReference>